<dbReference type="AlphaFoldDB" id="A0A6M3J6M8"/>
<reference evidence="1" key="1">
    <citation type="submission" date="2020-03" db="EMBL/GenBank/DDBJ databases">
        <title>The deep terrestrial virosphere.</title>
        <authorList>
            <person name="Holmfeldt K."/>
            <person name="Nilsson E."/>
            <person name="Simone D."/>
            <person name="Lopez-Fernandez M."/>
            <person name="Wu X."/>
            <person name="de Brujin I."/>
            <person name="Lundin D."/>
            <person name="Andersson A."/>
            <person name="Bertilsson S."/>
            <person name="Dopson M."/>
        </authorList>
    </citation>
    <scope>NUCLEOTIDE SEQUENCE</scope>
    <source>
        <strain evidence="2">MM415A00805</strain>
        <strain evidence="1">MM415B00468</strain>
    </source>
</reference>
<accession>A0A6M3J6M8</accession>
<sequence length="579" mass="62422">MDEFTLMFGRQRIQGCPWHGRIQGGVLTLANTTTRTGFVTGHRGSLRLQVPGVPAVSRTPEELAADTAAGRVWRTDVAISLQDGSSDLYLYGANRITAQSIYAVGPGNCWAARFPFSVVVNGDRTALTEPATFRLISQLGYLPPDTYQSVTVTLSGYVAAPAVNPAFTSITWDCLPNGSRAVLADFTTISRFGYQMPSTLYGFAELQCSGAGTPDSPFAAVLQLLSEGNGCDEQTAEDNLTTWTGVWGWEVDTTTESIDVPGRDCPTIRQTDNKSTFYLDPDGIPSVNTPGTSITTGTRTASVTGFALGFWYSPTGELQPVTLDATYALESTHSAAGEGIGAPPRVYETEQELSEGACTPTVPELTVAGSYNWDWLETHTTTENLLLILRVAGEEIDRHELRYEYTRTSEYSEVSGFAVNDGPSATGGTQTISAVLLLDGEEFDSTLTTGAGGAALGALITPTKRLDTTGRFESGTPNNWLPQLSNSDMRLGDGYTHVWRCYVHWWSNHLVCLREETKSLPNLRLNDRYGFTAYPGGVTATRITSSAPSAFANAPPLYGSRSPLTGFVELGKTQPFSFV</sequence>
<protein>
    <submittedName>
        <fullName evidence="1">Uncharacterized protein</fullName>
    </submittedName>
</protein>
<evidence type="ECO:0000313" key="1">
    <source>
        <dbReference type="EMBL" id="QJA64761.1"/>
    </source>
</evidence>
<name>A0A6M3J6M8_9ZZZZ</name>
<proteinExistence type="predicted"/>
<dbReference type="EMBL" id="MT142401">
    <property type="protein sequence ID" value="QJA79979.1"/>
    <property type="molecule type" value="Genomic_DNA"/>
</dbReference>
<dbReference type="EMBL" id="MT141525">
    <property type="protein sequence ID" value="QJA64761.1"/>
    <property type="molecule type" value="Genomic_DNA"/>
</dbReference>
<organism evidence="1">
    <name type="scientific">viral metagenome</name>
    <dbReference type="NCBI Taxonomy" id="1070528"/>
    <lineage>
        <taxon>unclassified sequences</taxon>
        <taxon>metagenomes</taxon>
        <taxon>organismal metagenomes</taxon>
    </lineage>
</organism>
<evidence type="ECO:0000313" key="2">
    <source>
        <dbReference type="EMBL" id="QJA79979.1"/>
    </source>
</evidence>
<gene>
    <name evidence="2" type="ORF">MM415A00805_0006</name>
    <name evidence="1" type="ORF">MM415B00468_0048</name>
</gene>